<organism evidence="1 2">
    <name type="scientific">Leptolyngbya boryana NIES-2135</name>
    <dbReference type="NCBI Taxonomy" id="1973484"/>
    <lineage>
        <taxon>Bacteria</taxon>
        <taxon>Bacillati</taxon>
        <taxon>Cyanobacteriota</taxon>
        <taxon>Cyanophyceae</taxon>
        <taxon>Leptolyngbyales</taxon>
        <taxon>Leptolyngbyaceae</taxon>
        <taxon>Leptolyngbya group</taxon>
        <taxon>Leptolyngbya</taxon>
    </lineage>
</organism>
<protein>
    <submittedName>
        <fullName evidence="1">Uncharacterized protein</fullName>
    </submittedName>
</protein>
<sequence length="52" mass="6063">MIQAIGINQGCRELLEYYSYLRIMGILMKVKIDCTFFRTHAEDSLFSTILIC</sequence>
<keyword evidence="2" id="KW-1185">Reference proteome</keyword>
<proteinExistence type="predicted"/>
<reference evidence="1 2" key="1">
    <citation type="submission" date="2017-06" db="EMBL/GenBank/DDBJ databases">
        <title>Genome sequencing of cyanobaciteial culture collection at National Institute for Environmental Studies (NIES).</title>
        <authorList>
            <person name="Hirose Y."/>
            <person name="Shimura Y."/>
            <person name="Fujisawa T."/>
            <person name="Nakamura Y."/>
            <person name="Kawachi M."/>
        </authorList>
    </citation>
    <scope>NUCLEOTIDE SEQUENCE [LARGE SCALE GENOMIC DNA]</scope>
    <source>
        <strain evidence="1 2">NIES-2135</strain>
    </source>
</reference>
<evidence type="ECO:0000313" key="1">
    <source>
        <dbReference type="EMBL" id="BAY57599.1"/>
    </source>
</evidence>
<dbReference type="EMBL" id="AP018203">
    <property type="protein sequence ID" value="BAY57599.1"/>
    <property type="molecule type" value="Genomic_DNA"/>
</dbReference>
<gene>
    <name evidence="1" type="ORF">NIES2135_44690</name>
</gene>
<evidence type="ECO:0000313" key="2">
    <source>
        <dbReference type="Proteomes" id="UP000217895"/>
    </source>
</evidence>
<dbReference type="Proteomes" id="UP000217895">
    <property type="component" value="Chromosome"/>
</dbReference>
<name>A0A1Z4JLG3_LEPBY</name>
<accession>A0A1Z4JLG3</accession>
<dbReference type="AlphaFoldDB" id="A0A1Z4JLG3"/>